<organism evidence="2 3">
    <name type="scientific">Candidatus Entotheonella gemina</name>
    <dbReference type="NCBI Taxonomy" id="1429439"/>
    <lineage>
        <taxon>Bacteria</taxon>
        <taxon>Pseudomonadati</taxon>
        <taxon>Nitrospinota/Tectimicrobiota group</taxon>
        <taxon>Candidatus Tectimicrobiota</taxon>
        <taxon>Candidatus Entotheonellia</taxon>
        <taxon>Candidatus Entotheonellales</taxon>
        <taxon>Candidatus Entotheonellaceae</taxon>
        <taxon>Candidatus Entotheonella</taxon>
    </lineage>
</organism>
<evidence type="ECO:0000313" key="3">
    <source>
        <dbReference type="Proteomes" id="UP000019140"/>
    </source>
</evidence>
<gene>
    <name evidence="2" type="ORF">ETSY2_14675</name>
</gene>
<reference evidence="2 3" key="1">
    <citation type="journal article" date="2014" name="Nature">
        <title>An environmental bacterial taxon with a large and distinct metabolic repertoire.</title>
        <authorList>
            <person name="Wilson M.C."/>
            <person name="Mori T."/>
            <person name="Ruckert C."/>
            <person name="Uria A.R."/>
            <person name="Helf M.J."/>
            <person name="Takada K."/>
            <person name="Gernert C."/>
            <person name="Steffens U.A."/>
            <person name="Heycke N."/>
            <person name="Schmitt S."/>
            <person name="Rinke C."/>
            <person name="Helfrich E.J."/>
            <person name="Brachmann A.O."/>
            <person name="Gurgui C."/>
            <person name="Wakimoto T."/>
            <person name="Kracht M."/>
            <person name="Crusemann M."/>
            <person name="Hentschel U."/>
            <person name="Abe I."/>
            <person name="Matsunaga S."/>
            <person name="Kalinowski J."/>
            <person name="Takeyama H."/>
            <person name="Piel J."/>
        </authorList>
    </citation>
    <scope>NUCLEOTIDE SEQUENCE [LARGE SCALE GENOMIC DNA]</scope>
    <source>
        <strain evidence="3">TSY2</strain>
    </source>
</reference>
<name>W4M9G7_9BACT</name>
<dbReference type="Proteomes" id="UP000019140">
    <property type="component" value="Unassembled WGS sequence"/>
</dbReference>
<dbReference type="AlphaFoldDB" id="W4M9G7"/>
<keyword evidence="3" id="KW-1185">Reference proteome</keyword>
<accession>W4M9G7</accession>
<evidence type="ECO:0000259" key="1">
    <source>
        <dbReference type="Pfam" id="PF12770"/>
    </source>
</evidence>
<proteinExistence type="predicted"/>
<evidence type="ECO:0000313" key="2">
    <source>
        <dbReference type="EMBL" id="ETX06838.1"/>
    </source>
</evidence>
<sequence length="383" mass="42873">MQMDNGGFKEGLIRAVLGPAMVPFVHVRVMEFIAFGFELVPLNAGMEDIENVVKDFVERELGFWPFFGSFQMGVNLPVKVFATDLSRDVLVDERSGRGLELGIHRHLLSDEGGQFEAPYFPCYSLILPYLCQNLTMSSIDDFEVGYAPSFAVLQHCRTRPALRGNVLTAVADPDGSLFYSREEIRIIERYFQDKTVLEGNQATFGELQSKFGRADVLHLACHGRADLARPLESGLSLADGVLSLEKIFQRVYIRSGSFVILSACETGVSQVSSTDEYFGLGAGFLFAGARCVLSSLWPVDDFSTCVFFSKFYHNFFTERISIGASLRDAQNFLRTSGQDTLISYCEDNQIRVPMMNQESEFPLSHPVLWAPFQAIGTFWDVLQ</sequence>
<dbReference type="HOGENOM" id="CLU_720971_0_0_7"/>
<feature type="domain" description="CHAT" evidence="1">
    <location>
        <begin position="139"/>
        <end position="376"/>
    </location>
</feature>
<dbReference type="Pfam" id="PF12770">
    <property type="entry name" value="CHAT"/>
    <property type="match status" value="1"/>
</dbReference>
<dbReference type="InterPro" id="IPR024983">
    <property type="entry name" value="CHAT_dom"/>
</dbReference>
<dbReference type="EMBL" id="AZHX01000586">
    <property type="protein sequence ID" value="ETX06838.1"/>
    <property type="molecule type" value="Genomic_DNA"/>
</dbReference>
<comment type="caution">
    <text evidence="2">The sequence shown here is derived from an EMBL/GenBank/DDBJ whole genome shotgun (WGS) entry which is preliminary data.</text>
</comment>
<protein>
    <recommendedName>
        <fullName evidence="1">CHAT domain-containing protein</fullName>
    </recommendedName>
</protein>